<dbReference type="InterPro" id="IPR029044">
    <property type="entry name" value="Nucleotide-diphossugar_trans"/>
</dbReference>
<dbReference type="SUPFAM" id="SSF53448">
    <property type="entry name" value="Nucleotide-diphospho-sugar transferases"/>
    <property type="match status" value="2"/>
</dbReference>
<gene>
    <name evidence="2" type="ORF">H4F90_00970</name>
</gene>
<dbReference type="InterPro" id="IPR001173">
    <property type="entry name" value="Glyco_trans_2-like"/>
</dbReference>
<evidence type="ECO:0000313" key="2">
    <source>
        <dbReference type="EMBL" id="MBB1160552.1"/>
    </source>
</evidence>
<sequence>MAPDDPDHLARPRARAGFQLGPLRPGEAGFSRVLTGGQTGDRVGGWLWLALAGLGPGLTLQLASGRKAWPTLRLPLSAAAGGCWVFLAHRRDELRLTGPAEALQRLELQGVEAGEPPPDAELAPALHNLARLFAMGAVELREIDWTDDPRWPLRASGADPQIRFRRLPRGGVLRIALQLAREDEASQALPPPSVHGTRPGRGYAVETAVALHPLGPEHWAGQLARLEAGERWRLDPLDRPGRFRLDRLEAVCDPRHPPLPRLLRQLSDWLNAFRLERHADELQPVHDLLPLPGPAAPRFLATGDDPHFRLRAPLAAGWYMLELALDLPVARAQARIYLDTGAGEHEAGSHGLPLRSGQPAKRLLWLPARARLRLDPMTLPGAFALTRFHLKRVKPDFARDRMRRKLQAAPGRGGPAPAPLDPAWDEAALWAAYDRLFEPVAEDALHYADWIARVEQPALPSAEAQAAERAGWAWLPRFSIVTPTYNTPPELLQACIDSVRAQHYPHWELCLADDASPDPRVRALLQAAAAAEPRIRLVLRERNGHIVEASNSALARAGGDFVVLLDHDDTLAPQALQSVARALQARPQAQIVYSDEDKLDPQGQRCEPHFKPDFNPDLLYAQNYVSHLGVYRRSLVEAVGGFRPGFEGSQDHDLLLRCVARLQDPRDVLHVPEVLYHWRQVPGSTALRHDAKDYACEAGRRAVQAHHDALHPGVQVSIVGPGLYRSLWPLPAELPRVSLIVPTRDGLDVLRTCIESLVERTAYPNYEILVVDNGSVEPDTLAYLAALPQRLGERVRVLHDPQPFNYAALNNAAVAQARGSLIGLINNDVEVIGPDWLDEMVRHALRPEIGCVGAKLYYPDDTVQHAGVILGIGGVADHAHKNFPRAASGYFGRLRVAHNVSAVTAAVLLVRRAVYEQVGGLDAEHLAVAFNDVDFCLKVMQAGYRNLWTPQAELYHHESKTRGADTAPDKRARLEREARFMLDRWGPLLRRDPFYNPNLSLSRRDFSLRAADRLDNSPSS</sequence>
<reference evidence="2 3" key="1">
    <citation type="submission" date="2020-08" db="EMBL/GenBank/DDBJ databases">
        <title>Aquariorum lacteus gen. nov., sp. nov., a new member of the family Comamonadaceae, isolated from freshwater aquarium.</title>
        <authorList>
            <person name="Chun S.-J."/>
        </authorList>
    </citation>
    <scope>NUCLEOTIDE SEQUENCE [LARGE SCALE GENOMIC DNA]</scope>
    <source>
        <strain evidence="2 3">SJAQ100</strain>
    </source>
</reference>
<feature type="domain" description="Glycosyltransferase 2-like" evidence="1">
    <location>
        <begin position="479"/>
        <end position="639"/>
    </location>
</feature>
<keyword evidence="2" id="KW-0808">Transferase</keyword>
<dbReference type="PANTHER" id="PTHR43179:SF7">
    <property type="entry name" value="RHAMNOSYLTRANSFERASE WBBL"/>
    <property type="match status" value="1"/>
</dbReference>
<organism evidence="2 3">
    <name type="scientific">Aquariibacter albus</name>
    <dbReference type="NCBI Taxonomy" id="2759899"/>
    <lineage>
        <taxon>Bacteria</taxon>
        <taxon>Pseudomonadati</taxon>
        <taxon>Pseudomonadota</taxon>
        <taxon>Betaproteobacteria</taxon>
        <taxon>Burkholderiales</taxon>
        <taxon>Sphaerotilaceae</taxon>
        <taxon>Aquariibacter</taxon>
    </lineage>
</organism>
<dbReference type="Pfam" id="PF00535">
    <property type="entry name" value="Glycos_transf_2"/>
    <property type="match status" value="2"/>
</dbReference>
<accession>A0A839HIC5</accession>
<dbReference type="PANTHER" id="PTHR43179">
    <property type="entry name" value="RHAMNOSYLTRANSFERASE WBBL"/>
    <property type="match status" value="1"/>
</dbReference>
<evidence type="ECO:0000313" key="3">
    <source>
        <dbReference type="Proteomes" id="UP000586093"/>
    </source>
</evidence>
<dbReference type="RefSeq" id="WP_182660601.1">
    <property type="nucleotide sequence ID" value="NZ_JACIVI010000001.1"/>
</dbReference>
<dbReference type="GO" id="GO:0016740">
    <property type="term" value="F:transferase activity"/>
    <property type="evidence" value="ECO:0007669"/>
    <property type="project" value="UniProtKB-KW"/>
</dbReference>
<comment type="caution">
    <text evidence="2">The sequence shown here is derived from an EMBL/GenBank/DDBJ whole genome shotgun (WGS) entry which is preliminary data.</text>
</comment>
<proteinExistence type="predicted"/>
<dbReference type="CDD" id="cd04186">
    <property type="entry name" value="GT_2_like_c"/>
    <property type="match status" value="1"/>
</dbReference>
<protein>
    <submittedName>
        <fullName evidence="2">Glycosyltransferase family 2 protein</fullName>
    </submittedName>
</protein>
<name>A0A839HIC5_9BURK</name>
<dbReference type="AlphaFoldDB" id="A0A839HIC5"/>
<dbReference type="EMBL" id="JACIVI010000001">
    <property type="protein sequence ID" value="MBB1160552.1"/>
    <property type="molecule type" value="Genomic_DNA"/>
</dbReference>
<keyword evidence="3" id="KW-1185">Reference proteome</keyword>
<dbReference type="Proteomes" id="UP000586093">
    <property type="component" value="Unassembled WGS sequence"/>
</dbReference>
<feature type="domain" description="Glycosyltransferase 2-like" evidence="1">
    <location>
        <begin position="738"/>
        <end position="866"/>
    </location>
</feature>
<dbReference type="CDD" id="cd04184">
    <property type="entry name" value="GT2_RfbC_Mx_like"/>
    <property type="match status" value="1"/>
</dbReference>
<dbReference type="Gene3D" id="3.90.550.10">
    <property type="entry name" value="Spore Coat Polysaccharide Biosynthesis Protein SpsA, Chain A"/>
    <property type="match status" value="2"/>
</dbReference>
<evidence type="ECO:0000259" key="1">
    <source>
        <dbReference type="Pfam" id="PF00535"/>
    </source>
</evidence>